<reference evidence="1" key="1">
    <citation type="journal article" date="2020" name="Nature">
        <title>Giant virus diversity and host interactions through global metagenomics.</title>
        <authorList>
            <person name="Schulz F."/>
            <person name="Roux S."/>
            <person name="Paez-Espino D."/>
            <person name="Jungbluth S."/>
            <person name="Walsh D.A."/>
            <person name="Denef V.J."/>
            <person name="McMahon K.D."/>
            <person name="Konstantinidis K.T."/>
            <person name="Eloe-Fadrosh E.A."/>
            <person name="Kyrpides N.C."/>
            <person name="Woyke T."/>
        </authorList>
    </citation>
    <scope>NUCLEOTIDE SEQUENCE</scope>
    <source>
        <strain evidence="1">GVMAG-M-3300023184-135</strain>
    </source>
</reference>
<accession>A0A6C0HKR3</accession>
<evidence type="ECO:0000313" key="1">
    <source>
        <dbReference type="EMBL" id="QHT80960.1"/>
    </source>
</evidence>
<organism evidence="1">
    <name type="scientific">viral metagenome</name>
    <dbReference type="NCBI Taxonomy" id="1070528"/>
    <lineage>
        <taxon>unclassified sequences</taxon>
        <taxon>metagenomes</taxon>
        <taxon>organismal metagenomes</taxon>
    </lineage>
</organism>
<name>A0A6C0HKR3_9ZZZZ</name>
<proteinExistence type="predicted"/>
<sequence length="107" mass="12560">MSTTPQIPSKNVREAIRRFAALEHPDDTFGKFLREFRRYSLDGYANITFILPGKHTYDFHSSEIGLVKVVIIKVDAWPCAPPPQFQKTRWWNPLQKRPKRHACMYKA</sequence>
<protein>
    <submittedName>
        <fullName evidence="1">Uncharacterized protein</fullName>
    </submittedName>
</protein>
<dbReference type="AlphaFoldDB" id="A0A6C0HKR3"/>
<dbReference type="EMBL" id="MN739976">
    <property type="protein sequence ID" value="QHT80960.1"/>
    <property type="molecule type" value="Genomic_DNA"/>
</dbReference>